<dbReference type="OrthoDB" id="2243914at2"/>
<evidence type="ECO:0000256" key="1">
    <source>
        <dbReference type="SAM" id="MobiDB-lite"/>
    </source>
</evidence>
<name>A0A1K2HJ98_9LACT</name>
<keyword evidence="2" id="KW-0732">Signal</keyword>
<accession>A0A1K2HJ98</accession>
<dbReference type="Proteomes" id="UP000185655">
    <property type="component" value="Unassembled WGS sequence"/>
</dbReference>
<feature type="chain" id="PRO_5039470891" description="Host cell surface-exposed lipoprotein" evidence="2">
    <location>
        <begin position="19"/>
        <end position="118"/>
    </location>
</feature>
<feature type="region of interest" description="Disordered" evidence="1">
    <location>
        <begin position="23"/>
        <end position="71"/>
    </location>
</feature>
<organism evidence="3 4">
    <name type="scientific">Pseudolactococcus chungangensis CAU 28 = DSM 22330</name>
    <dbReference type="NCBI Taxonomy" id="1122154"/>
    <lineage>
        <taxon>Bacteria</taxon>
        <taxon>Bacillati</taxon>
        <taxon>Bacillota</taxon>
        <taxon>Bacilli</taxon>
        <taxon>Lactobacillales</taxon>
        <taxon>Streptococcaceae</taxon>
        <taxon>Pseudolactococcus</taxon>
    </lineage>
</organism>
<proteinExistence type="predicted"/>
<dbReference type="RefSeq" id="WP_072353676.1">
    <property type="nucleotide sequence ID" value="NZ_FPKS01000019.1"/>
</dbReference>
<evidence type="ECO:0000313" key="3">
    <source>
        <dbReference type="EMBL" id="SFZ76765.1"/>
    </source>
</evidence>
<evidence type="ECO:0000256" key="2">
    <source>
        <dbReference type="SAM" id="SignalP"/>
    </source>
</evidence>
<gene>
    <name evidence="3" type="ORF">SAMN02746068_02066</name>
</gene>
<dbReference type="PROSITE" id="PS51257">
    <property type="entry name" value="PROKAR_LIPOPROTEIN"/>
    <property type="match status" value="1"/>
</dbReference>
<evidence type="ECO:0008006" key="5">
    <source>
        <dbReference type="Google" id="ProtNLM"/>
    </source>
</evidence>
<dbReference type="AlphaFoldDB" id="A0A1K2HJ98"/>
<feature type="signal peptide" evidence="2">
    <location>
        <begin position="1"/>
        <end position="18"/>
    </location>
</feature>
<dbReference type="EMBL" id="FPKS01000019">
    <property type="protein sequence ID" value="SFZ76765.1"/>
    <property type="molecule type" value="Genomic_DNA"/>
</dbReference>
<feature type="compositionally biased region" description="Low complexity" evidence="1">
    <location>
        <begin position="28"/>
        <end position="67"/>
    </location>
</feature>
<reference evidence="3 4" key="1">
    <citation type="submission" date="2016-11" db="EMBL/GenBank/DDBJ databases">
        <authorList>
            <person name="Jaros S."/>
            <person name="Januszkiewicz K."/>
            <person name="Wedrychowicz H."/>
        </authorList>
    </citation>
    <scope>NUCLEOTIDE SEQUENCE [LARGE SCALE GENOMIC DNA]</scope>
    <source>
        <strain evidence="3 4">DSM 22330</strain>
    </source>
</reference>
<evidence type="ECO:0000313" key="4">
    <source>
        <dbReference type="Proteomes" id="UP000185655"/>
    </source>
</evidence>
<protein>
    <recommendedName>
        <fullName evidence="5">Host cell surface-exposed lipoprotein</fullName>
    </recommendedName>
</protein>
<sequence>MKKIIVIGMILASSILVACGAKKDDASSGKSSSKSTSMIEQSSTSKTSEFPTPSESNSSSSETVKTSDVQGSDLTQARLKLYHAGIDSSSISDEQLLKYWKEAKKEKLDFVQYVQDKL</sequence>
<dbReference type="STRING" id="1122154.SAMN02746068_02066"/>